<evidence type="ECO:0000313" key="1">
    <source>
        <dbReference type="EMBL" id="MFC6238092.1"/>
    </source>
</evidence>
<sequence length="272" mass="30290">MTIRIDLRQQFDAAVAHELDTLEPTIGPPLDEEAIAPLPDPVRRYLRETGALGRPAPQSMRVEFDAAMRRAPGARPMRSTSVQYNLFDRPTRLFLMDARMFGLPVRALHLYREEHATFRVRVASLVDMVDLSGSEISRAETVTVLNDMCVLAPGALVDPRLAWDAVDDRSARVTFTNGPHTVAATLVFGDDGLLADFWSDDRPDSSTGTFVPMRWRTPLAGYRPMADGVRVATQGSALYERPDGPFAYGEFTLRSLAYDVHDTRTPQVNDAR</sequence>
<reference evidence="2" key="1">
    <citation type="journal article" date="2019" name="Int. J. Syst. Evol. Microbiol.">
        <title>The Global Catalogue of Microorganisms (GCM) 10K type strain sequencing project: providing services to taxonomists for standard genome sequencing and annotation.</title>
        <authorList>
            <consortium name="The Broad Institute Genomics Platform"/>
            <consortium name="The Broad Institute Genome Sequencing Center for Infectious Disease"/>
            <person name="Wu L."/>
            <person name="Ma J."/>
        </authorList>
    </citation>
    <scope>NUCLEOTIDE SEQUENCE [LARGE SCALE GENOMIC DNA]</scope>
    <source>
        <strain evidence="2">CGMCC 4.7317</strain>
    </source>
</reference>
<organism evidence="1 2">
    <name type="scientific">Longivirga aurantiaca</name>
    <dbReference type="NCBI Taxonomy" id="1837743"/>
    <lineage>
        <taxon>Bacteria</taxon>
        <taxon>Bacillati</taxon>
        <taxon>Actinomycetota</taxon>
        <taxon>Actinomycetes</taxon>
        <taxon>Sporichthyales</taxon>
        <taxon>Sporichthyaceae</taxon>
        <taxon>Longivirga</taxon>
    </lineage>
</organism>
<name>A0ABW1T1E9_9ACTN</name>
<dbReference type="Proteomes" id="UP001596138">
    <property type="component" value="Unassembled WGS sequence"/>
</dbReference>
<dbReference type="EMBL" id="JBHSTI010000008">
    <property type="protein sequence ID" value="MFC6238092.1"/>
    <property type="molecule type" value="Genomic_DNA"/>
</dbReference>
<dbReference type="RefSeq" id="WP_386765992.1">
    <property type="nucleotide sequence ID" value="NZ_JBHSTI010000008.1"/>
</dbReference>
<accession>A0ABW1T1E9</accession>
<gene>
    <name evidence="1" type="ORF">ACFQGU_09390</name>
</gene>
<dbReference type="Pfam" id="PF20181">
    <property type="entry name" value="DUF6544"/>
    <property type="match status" value="1"/>
</dbReference>
<keyword evidence="2" id="KW-1185">Reference proteome</keyword>
<proteinExistence type="predicted"/>
<dbReference type="InterPro" id="IPR046674">
    <property type="entry name" value="DUF6544"/>
</dbReference>
<comment type="caution">
    <text evidence="1">The sequence shown here is derived from an EMBL/GenBank/DDBJ whole genome shotgun (WGS) entry which is preliminary data.</text>
</comment>
<evidence type="ECO:0000313" key="2">
    <source>
        <dbReference type="Proteomes" id="UP001596138"/>
    </source>
</evidence>
<protein>
    <submittedName>
        <fullName evidence="1">DUF6544 family protein</fullName>
    </submittedName>
</protein>